<comment type="caution">
    <text evidence="18">The sequence shown here is derived from an EMBL/GenBank/DDBJ whole genome shotgun (WGS) entry which is preliminary data.</text>
</comment>
<evidence type="ECO:0000259" key="17">
    <source>
        <dbReference type="PROSITE" id="PS50142"/>
    </source>
</evidence>
<dbReference type="GO" id="GO:0005737">
    <property type="term" value="C:cytoplasm"/>
    <property type="evidence" value="ECO:0007669"/>
    <property type="project" value="UniProtKB-SubCell"/>
</dbReference>
<dbReference type="InterPro" id="IPR000999">
    <property type="entry name" value="RNase_III_dom"/>
</dbReference>
<comment type="similarity">
    <text evidence="3">Belongs to the ribonuclease III family.</text>
</comment>
<dbReference type="CDD" id="cd10845">
    <property type="entry name" value="DSRM_RNAse_III_family"/>
    <property type="match status" value="1"/>
</dbReference>
<dbReference type="NCBIfam" id="TIGR02191">
    <property type="entry name" value="RNaseIII"/>
    <property type="match status" value="1"/>
</dbReference>
<evidence type="ECO:0000256" key="3">
    <source>
        <dbReference type="ARBA" id="ARBA00010183"/>
    </source>
</evidence>
<evidence type="ECO:0000256" key="13">
    <source>
        <dbReference type="ARBA" id="ARBA00022842"/>
    </source>
</evidence>
<evidence type="ECO:0000256" key="5">
    <source>
        <dbReference type="ARBA" id="ARBA00022490"/>
    </source>
</evidence>
<evidence type="ECO:0000256" key="1">
    <source>
        <dbReference type="ARBA" id="ARBA00000109"/>
    </source>
</evidence>
<dbReference type="InterPro" id="IPR036389">
    <property type="entry name" value="RNase_III_sf"/>
</dbReference>
<evidence type="ECO:0000256" key="11">
    <source>
        <dbReference type="ARBA" id="ARBA00022759"/>
    </source>
</evidence>
<dbReference type="GO" id="GO:0004525">
    <property type="term" value="F:ribonuclease III activity"/>
    <property type="evidence" value="ECO:0007669"/>
    <property type="project" value="UniProtKB-UniRule"/>
</dbReference>
<dbReference type="PROSITE" id="PS50137">
    <property type="entry name" value="DS_RBD"/>
    <property type="match status" value="1"/>
</dbReference>
<dbReference type="Pfam" id="PF00035">
    <property type="entry name" value="dsrm"/>
    <property type="match status" value="1"/>
</dbReference>
<feature type="active site" evidence="15">
    <location>
        <position position="117"/>
    </location>
</feature>
<evidence type="ECO:0000256" key="9">
    <source>
        <dbReference type="ARBA" id="ARBA00022722"/>
    </source>
</evidence>
<keyword evidence="12 15" id="KW-0378">Hydrolase</keyword>
<evidence type="ECO:0000256" key="15">
    <source>
        <dbReference type="HAMAP-Rule" id="MF_00104"/>
    </source>
</evidence>
<gene>
    <name evidence="15 18" type="primary">rnc</name>
    <name evidence="18" type="ORF">GCM10011403_02780</name>
</gene>
<organism evidence="18 19">
    <name type="scientific">Pseudohongiella nitratireducens</name>
    <dbReference type="NCBI Taxonomy" id="1768907"/>
    <lineage>
        <taxon>Bacteria</taxon>
        <taxon>Pseudomonadati</taxon>
        <taxon>Pseudomonadota</taxon>
        <taxon>Gammaproteobacteria</taxon>
        <taxon>Pseudomonadales</taxon>
        <taxon>Pseudohongiellaceae</taxon>
        <taxon>Pseudohongiella</taxon>
    </lineage>
</organism>
<dbReference type="FunFam" id="1.10.1520.10:FF:000001">
    <property type="entry name" value="Ribonuclease 3"/>
    <property type="match status" value="1"/>
</dbReference>
<dbReference type="GO" id="GO:0010468">
    <property type="term" value="P:regulation of gene expression"/>
    <property type="evidence" value="ECO:0007669"/>
    <property type="project" value="TreeGrafter"/>
</dbReference>
<comment type="function">
    <text evidence="15">Digests double-stranded RNA. Involved in the processing of primary rRNA transcript to yield the immediate precursors to the large and small rRNAs (23S and 16S). Processes some mRNAs, and tRNAs when they are encoded in the rRNA operon. Processes pre-crRNA and tracrRNA of type II CRISPR loci if present in the organism.</text>
</comment>
<evidence type="ECO:0000313" key="19">
    <source>
        <dbReference type="Proteomes" id="UP000627715"/>
    </source>
</evidence>
<dbReference type="GO" id="GO:0042802">
    <property type="term" value="F:identical protein binding"/>
    <property type="evidence" value="ECO:0007669"/>
    <property type="project" value="UniProtKB-ARBA"/>
</dbReference>
<dbReference type="PROSITE" id="PS50142">
    <property type="entry name" value="RNASE_3_2"/>
    <property type="match status" value="1"/>
</dbReference>
<keyword evidence="7 15" id="KW-0507">mRNA processing</keyword>
<keyword evidence="9 15" id="KW-0540">Nuclease</keyword>
<dbReference type="OrthoDB" id="9805026at2"/>
<keyword evidence="19" id="KW-1185">Reference proteome</keyword>
<keyword evidence="10 15" id="KW-0479">Metal-binding</keyword>
<dbReference type="PANTHER" id="PTHR11207">
    <property type="entry name" value="RIBONUCLEASE III"/>
    <property type="match status" value="1"/>
</dbReference>
<evidence type="ECO:0000256" key="6">
    <source>
        <dbReference type="ARBA" id="ARBA00022552"/>
    </source>
</evidence>
<comment type="subunit">
    <text evidence="4 15">Homodimer.</text>
</comment>
<dbReference type="InterPro" id="IPR011907">
    <property type="entry name" value="RNase_III"/>
</dbReference>
<dbReference type="HAMAP" id="MF_00104">
    <property type="entry name" value="RNase_III"/>
    <property type="match status" value="1"/>
</dbReference>
<dbReference type="FunFam" id="3.30.160.20:FF:000003">
    <property type="entry name" value="Ribonuclease 3"/>
    <property type="match status" value="1"/>
</dbReference>
<keyword evidence="11 15" id="KW-0255">Endonuclease</keyword>
<dbReference type="SMART" id="SM00358">
    <property type="entry name" value="DSRM"/>
    <property type="match status" value="1"/>
</dbReference>
<protein>
    <recommendedName>
        <fullName evidence="15">Ribonuclease 3</fullName>
        <ecNumber evidence="15">3.1.26.3</ecNumber>
    </recommendedName>
    <alternativeName>
        <fullName evidence="15">Ribonuclease III</fullName>
        <shortName evidence="15">RNase III</shortName>
    </alternativeName>
</protein>
<dbReference type="PANTHER" id="PTHR11207:SF0">
    <property type="entry name" value="RIBONUCLEASE 3"/>
    <property type="match status" value="1"/>
</dbReference>
<dbReference type="GO" id="GO:0008033">
    <property type="term" value="P:tRNA processing"/>
    <property type="evidence" value="ECO:0007669"/>
    <property type="project" value="UniProtKB-KW"/>
</dbReference>
<reference evidence="18" key="1">
    <citation type="journal article" date="2014" name="Int. J. Syst. Evol. Microbiol.">
        <title>Complete genome sequence of Corynebacterium casei LMG S-19264T (=DSM 44701T), isolated from a smear-ripened cheese.</title>
        <authorList>
            <consortium name="US DOE Joint Genome Institute (JGI-PGF)"/>
            <person name="Walter F."/>
            <person name="Albersmeier A."/>
            <person name="Kalinowski J."/>
            <person name="Ruckert C."/>
        </authorList>
    </citation>
    <scope>NUCLEOTIDE SEQUENCE</scope>
    <source>
        <strain evidence="18">CGMCC 1.15425</strain>
    </source>
</reference>
<dbReference type="GO" id="GO:0003725">
    <property type="term" value="F:double-stranded RNA binding"/>
    <property type="evidence" value="ECO:0007669"/>
    <property type="project" value="TreeGrafter"/>
</dbReference>
<proteinExistence type="inferred from homology"/>
<dbReference type="Gene3D" id="3.30.160.20">
    <property type="match status" value="1"/>
</dbReference>
<evidence type="ECO:0000256" key="10">
    <source>
        <dbReference type="ARBA" id="ARBA00022723"/>
    </source>
</evidence>
<keyword evidence="8 15" id="KW-0819">tRNA processing</keyword>
<name>A0A917GKI9_9GAMM</name>
<dbReference type="RefSeq" id="WP_068812644.1">
    <property type="nucleotide sequence ID" value="NZ_BMIY01000001.1"/>
</dbReference>
<dbReference type="PROSITE" id="PS00517">
    <property type="entry name" value="RNASE_3_1"/>
    <property type="match status" value="1"/>
</dbReference>
<dbReference type="SMART" id="SM00535">
    <property type="entry name" value="RIBOc"/>
    <property type="match status" value="1"/>
</dbReference>
<feature type="active site" evidence="15">
    <location>
        <position position="45"/>
    </location>
</feature>
<comment type="cofactor">
    <cofactor evidence="15">
        <name>Mg(2+)</name>
        <dbReference type="ChEBI" id="CHEBI:18420"/>
    </cofactor>
</comment>
<evidence type="ECO:0000313" key="18">
    <source>
        <dbReference type="EMBL" id="GGG49123.1"/>
    </source>
</evidence>
<sequence length="230" mass="24885">MLASQLSTLQSKLGYRFNDSSLLKQALTHRSVGAQNNQRLEFLGDAALGLIMADILFMHHPSASEGDMSKARASLVNRQALSTLGRKLGINELLVLGLGERKSGGADRDSNLCDAVEAILGAVYKDGGYDACYECVDKLMRDDLPTESLDEIKDAKTRLQEMMQQQGLPLPGYEVATIAGEEHEQKFHVVCRTALSAHTAKGTGSSRRKAEQDAAVAMLTLISESPSGEF</sequence>
<evidence type="ECO:0000256" key="7">
    <source>
        <dbReference type="ARBA" id="ARBA00022664"/>
    </source>
</evidence>
<dbReference type="GO" id="GO:0046872">
    <property type="term" value="F:metal ion binding"/>
    <property type="evidence" value="ECO:0007669"/>
    <property type="project" value="UniProtKB-KW"/>
</dbReference>
<accession>A0A917GKI9</accession>
<dbReference type="Gene3D" id="1.10.1520.10">
    <property type="entry name" value="Ribonuclease III domain"/>
    <property type="match status" value="1"/>
</dbReference>
<evidence type="ECO:0000256" key="2">
    <source>
        <dbReference type="ARBA" id="ARBA00004496"/>
    </source>
</evidence>
<dbReference type="GO" id="GO:0006364">
    <property type="term" value="P:rRNA processing"/>
    <property type="evidence" value="ECO:0007669"/>
    <property type="project" value="UniProtKB-UniRule"/>
</dbReference>
<keyword evidence="14 15" id="KW-0694">RNA-binding</keyword>
<feature type="binding site" evidence="15">
    <location>
        <position position="41"/>
    </location>
    <ligand>
        <name>Mg(2+)</name>
        <dbReference type="ChEBI" id="CHEBI:18420"/>
    </ligand>
</feature>
<feature type="binding site" evidence="15">
    <location>
        <position position="114"/>
    </location>
    <ligand>
        <name>Mg(2+)</name>
        <dbReference type="ChEBI" id="CHEBI:18420"/>
    </ligand>
</feature>
<evidence type="ECO:0000259" key="16">
    <source>
        <dbReference type="PROSITE" id="PS50137"/>
    </source>
</evidence>
<dbReference type="InterPro" id="IPR014720">
    <property type="entry name" value="dsRBD_dom"/>
</dbReference>
<dbReference type="AlphaFoldDB" id="A0A917GKI9"/>
<feature type="binding site" evidence="15">
    <location>
        <position position="117"/>
    </location>
    <ligand>
        <name>Mg(2+)</name>
        <dbReference type="ChEBI" id="CHEBI:18420"/>
    </ligand>
</feature>
<dbReference type="SUPFAM" id="SSF54768">
    <property type="entry name" value="dsRNA-binding domain-like"/>
    <property type="match status" value="1"/>
</dbReference>
<comment type="catalytic activity">
    <reaction evidence="1 15">
        <text>Endonucleolytic cleavage to 5'-phosphomonoester.</text>
        <dbReference type="EC" id="3.1.26.3"/>
    </reaction>
</comment>
<keyword evidence="15" id="KW-0699">rRNA-binding</keyword>
<evidence type="ECO:0000256" key="12">
    <source>
        <dbReference type="ARBA" id="ARBA00022801"/>
    </source>
</evidence>
<dbReference type="Pfam" id="PF14622">
    <property type="entry name" value="Ribonucleas_3_3"/>
    <property type="match status" value="1"/>
</dbReference>
<dbReference type="EC" id="3.1.26.3" evidence="15"/>
<dbReference type="EMBL" id="BMIY01000001">
    <property type="protein sequence ID" value="GGG49123.1"/>
    <property type="molecule type" value="Genomic_DNA"/>
</dbReference>
<dbReference type="Proteomes" id="UP000627715">
    <property type="component" value="Unassembled WGS sequence"/>
</dbReference>
<evidence type="ECO:0000256" key="4">
    <source>
        <dbReference type="ARBA" id="ARBA00011738"/>
    </source>
</evidence>
<keyword evidence="13 15" id="KW-0460">Magnesium</keyword>
<evidence type="ECO:0000256" key="14">
    <source>
        <dbReference type="ARBA" id="ARBA00022884"/>
    </source>
</evidence>
<dbReference type="GO" id="GO:0006397">
    <property type="term" value="P:mRNA processing"/>
    <property type="evidence" value="ECO:0007669"/>
    <property type="project" value="UniProtKB-UniRule"/>
</dbReference>
<comment type="subcellular location">
    <subcellularLocation>
        <location evidence="2 15">Cytoplasm</location>
    </subcellularLocation>
</comment>
<evidence type="ECO:0000256" key="8">
    <source>
        <dbReference type="ARBA" id="ARBA00022694"/>
    </source>
</evidence>
<dbReference type="GO" id="GO:0019843">
    <property type="term" value="F:rRNA binding"/>
    <property type="evidence" value="ECO:0007669"/>
    <property type="project" value="UniProtKB-KW"/>
</dbReference>
<feature type="domain" description="DRBM" evidence="16">
    <location>
        <begin position="154"/>
        <end position="224"/>
    </location>
</feature>
<dbReference type="CDD" id="cd00593">
    <property type="entry name" value="RIBOc"/>
    <property type="match status" value="1"/>
</dbReference>
<keyword evidence="6 15" id="KW-0698">rRNA processing</keyword>
<feature type="domain" description="RNase III" evidence="17">
    <location>
        <begin position="6"/>
        <end position="128"/>
    </location>
</feature>
<dbReference type="SUPFAM" id="SSF69065">
    <property type="entry name" value="RNase III domain-like"/>
    <property type="match status" value="1"/>
</dbReference>
<reference evidence="18" key="2">
    <citation type="submission" date="2020-09" db="EMBL/GenBank/DDBJ databases">
        <authorList>
            <person name="Sun Q."/>
            <person name="Zhou Y."/>
        </authorList>
    </citation>
    <scope>NUCLEOTIDE SEQUENCE</scope>
    <source>
        <strain evidence="18">CGMCC 1.15425</strain>
    </source>
</reference>
<keyword evidence="5 15" id="KW-0963">Cytoplasm</keyword>